<evidence type="ECO:0000256" key="1">
    <source>
        <dbReference type="SAM" id="MobiDB-lite"/>
    </source>
</evidence>
<evidence type="ECO:0000313" key="2">
    <source>
        <dbReference type="EMBL" id="GMN48312.1"/>
    </source>
</evidence>
<feature type="region of interest" description="Disordered" evidence="1">
    <location>
        <begin position="45"/>
        <end position="77"/>
    </location>
</feature>
<dbReference type="EMBL" id="BTGU01000028">
    <property type="protein sequence ID" value="GMN48312.1"/>
    <property type="molecule type" value="Genomic_DNA"/>
</dbReference>
<gene>
    <name evidence="2" type="ORF">TIFTF001_017480</name>
</gene>
<organism evidence="2 3">
    <name type="scientific">Ficus carica</name>
    <name type="common">Common fig</name>
    <dbReference type="NCBI Taxonomy" id="3494"/>
    <lineage>
        <taxon>Eukaryota</taxon>
        <taxon>Viridiplantae</taxon>
        <taxon>Streptophyta</taxon>
        <taxon>Embryophyta</taxon>
        <taxon>Tracheophyta</taxon>
        <taxon>Spermatophyta</taxon>
        <taxon>Magnoliopsida</taxon>
        <taxon>eudicotyledons</taxon>
        <taxon>Gunneridae</taxon>
        <taxon>Pentapetalae</taxon>
        <taxon>rosids</taxon>
        <taxon>fabids</taxon>
        <taxon>Rosales</taxon>
        <taxon>Moraceae</taxon>
        <taxon>Ficeae</taxon>
        <taxon>Ficus</taxon>
    </lineage>
</organism>
<feature type="region of interest" description="Disordered" evidence="1">
    <location>
        <begin position="115"/>
        <end position="138"/>
    </location>
</feature>
<dbReference type="Proteomes" id="UP001187192">
    <property type="component" value="Unassembled WGS sequence"/>
</dbReference>
<accession>A0AA88DAT0</accession>
<protein>
    <submittedName>
        <fullName evidence="2">Uncharacterized protein</fullName>
    </submittedName>
</protein>
<sequence>MSLQAVSLSFSGNVATQGYANRMKEKVYSLDTEAEKVADVKAKEAKKRASQAEDARKKAEEAQKKAEDDLDAARSEHSQYLREVLPVTLDQARRQAVKEYQNSVEFDARFLAEYKEGVTGETTTKEDQAPSGGVEEGEVTGGVCVAENVVILAVENVVVLDEPEAGDDRFGAEQTALPNQQ</sequence>
<reference evidence="2" key="1">
    <citation type="submission" date="2023-07" db="EMBL/GenBank/DDBJ databases">
        <title>draft genome sequence of fig (Ficus carica).</title>
        <authorList>
            <person name="Takahashi T."/>
            <person name="Nishimura K."/>
        </authorList>
    </citation>
    <scope>NUCLEOTIDE SEQUENCE</scope>
</reference>
<dbReference type="AlphaFoldDB" id="A0AA88DAT0"/>
<comment type="caution">
    <text evidence="2">The sequence shown here is derived from an EMBL/GenBank/DDBJ whole genome shotgun (WGS) entry which is preliminary data.</text>
</comment>
<name>A0AA88DAT0_FICCA</name>
<evidence type="ECO:0000313" key="3">
    <source>
        <dbReference type="Proteomes" id="UP001187192"/>
    </source>
</evidence>
<keyword evidence="3" id="KW-1185">Reference proteome</keyword>
<feature type="compositionally biased region" description="Basic and acidic residues" evidence="1">
    <location>
        <begin position="50"/>
        <end position="77"/>
    </location>
</feature>
<proteinExistence type="predicted"/>
<feature type="compositionally biased region" description="Basic and acidic residues" evidence="1">
    <location>
        <begin position="115"/>
        <end position="128"/>
    </location>
</feature>